<dbReference type="GO" id="GO:0005524">
    <property type="term" value="F:ATP binding"/>
    <property type="evidence" value="ECO:0007669"/>
    <property type="project" value="UniProtKB-KW"/>
</dbReference>
<dbReference type="InterPro" id="IPR003439">
    <property type="entry name" value="ABC_transporter-like_ATP-bd"/>
</dbReference>
<dbReference type="InterPro" id="IPR011527">
    <property type="entry name" value="ABC1_TM_dom"/>
</dbReference>
<protein>
    <recommendedName>
        <fullName evidence="14">P-loop containing nucleoside triphosphate hydrolase protein</fullName>
    </recommendedName>
</protein>
<feature type="domain" description="ABC transporter" evidence="10">
    <location>
        <begin position="449"/>
        <end position="696"/>
    </location>
</feature>
<evidence type="ECO:0000256" key="1">
    <source>
        <dbReference type="ARBA" id="ARBA00004141"/>
    </source>
</evidence>
<comment type="similarity">
    <text evidence="2">Belongs to the ABC transporter superfamily. ABCB family. Mitochondrial peptide exporter (TC 3.A.1.212) subfamily.</text>
</comment>
<evidence type="ECO:0008006" key="14">
    <source>
        <dbReference type="Google" id="ProtNLM"/>
    </source>
</evidence>
<dbReference type="GO" id="GO:0015421">
    <property type="term" value="F:ABC-type oligopeptide transporter activity"/>
    <property type="evidence" value="ECO:0007669"/>
    <property type="project" value="TreeGrafter"/>
</dbReference>
<comment type="subcellular location">
    <subcellularLocation>
        <location evidence="1">Membrane</location>
        <topology evidence="1">Multi-pass membrane protein</topology>
    </subcellularLocation>
</comment>
<dbReference type="PANTHER" id="PTHR43394:SF15">
    <property type="entry name" value="ALPHA-FACTOR-TRANSPORTING ATPASE"/>
    <property type="match status" value="1"/>
</dbReference>
<accession>A0A067PKR4</accession>
<reference evidence="13" key="1">
    <citation type="journal article" date="2014" name="Proc. Natl. Acad. Sci. U.S.A.">
        <title>Extensive sampling of basidiomycete genomes demonstrates inadequacy of the white-rot/brown-rot paradigm for wood decay fungi.</title>
        <authorList>
            <person name="Riley R."/>
            <person name="Salamov A.A."/>
            <person name="Brown D.W."/>
            <person name="Nagy L.G."/>
            <person name="Floudas D."/>
            <person name="Held B.W."/>
            <person name="Levasseur A."/>
            <person name="Lombard V."/>
            <person name="Morin E."/>
            <person name="Otillar R."/>
            <person name="Lindquist E.A."/>
            <person name="Sun H."/>
            <person name="LaButti K.M."/>
            <person name="Schmutz J."/>
            <person name="Jabbour D."/>
            <person name="Luo H."/>
            <person name="Baker S.E."/>
            <person name="Pisabarro A.G."/>
            <person name="Walton J.D."/>
            <person name="Blanchette R.A."/>
            <person name="Henrissat B."/>
            <person name="Martin F."/>
            <person name="Cullen D."/>
            <person name="Hibbett D.S."/>
            <person name="Grigoriev I.V."/>
        </authorList>
    </citation>
    <scope>NUCLEOTIDE SEQUENCE [LARGE SCALE GENOMIC DNA]</scope>
    <source>
        <strain evidence="13">MUCL 33604</strain>
    </source>
</reference>
<evidence type="ECO:0000313" key="13">
    <source>
        <dbReference type="Proteomes" id="UP000027265"/>
    </source>
</evidence>
<dbReference type="SUPFAM" id="SSF52540">
    <property type="entry name" value="P-loop containing nucleoside triphosphate hydrolases"/>
    <property type="match status" value="2"/>
</dbReference>
<name>A0A067PKR4_9AGAM</name>
<evidence type="ECO:0000256" key="6">
    <source>
        <dbReference type="ARBA" id="ARBA00022989"/>
    </source>
</evidence>
<feature type="transmembrane region" description="Helical" evidence="9">
    <location>
        <begin position="1034"/>
        <end position="1057"/>
    </location>
</feature>
<dbReference type="InterPro" id="IPR039421">
    <property type="entry name" value="Type_1_exporter"/>
</dbReference>
<evidence type="ECO:0000256" key="4">
    <source>
        <dbReference type="ARBA" id="ARBA00022741"/>
    </source>
</evidence>
<dbReference type="Pfam" id="PF00005">
    <property type="entry name" value="ABC_tran"/>
    <property type="match status" value="2"/>
</dbReference>
<dbReference type="InParanoid" id="A0A067PKR4"/>
<dbReference type="InterPro" id="IPR017871">
    <property type="entry name" value="ABC_transporter-like_CS"/>
</dbReference>
<evidence type="ECO:0000256" key="9">
    <source>
        <dbReference type="SAM" id="Phobius"/>
    </source>
</evidence>
<dbReference type="Pfam" id="PF00664">
    <property type="entry name" value="ABC_membrane"/>
    <property type="match status" value="2"/>
</dbReference>
<dbReference type="PROSITE" id="PS50893">
    <property type="entry name" value="ABC_TRANSPORTER_2"/>
    <property type="match status" value="2"/>
</dbReference>
<dbReference type="OrthoDB" id="6500128at2759"/>
<dbReference type="FunFam" id="3.40.50.300:FF:000218">
    <property type="entry name" value="Multidrug ABC transporter ATP-binding protein"/>
    <property type="match status" value="1"/>
</dbReference>
<dbReference type="FunFam" id="3.40.50.300:FF:001471">
    <property type="entry name" value="P-loop containing nucleoside triphosphate hydrolase protein"/>
    <property type="match status" value="1"/>
</dbReference>
<dbReference type="GO" id="GO:0016887">
    <property type="term" value="F:ATP hydrolysis activity"/>
    <property type="evidence" value="ECO:0007669"/>
    <property type="project" value="InterPro"/>
</dbReference>
<dbReference type="Gene3D" id="3.40.50.300">
    <property type="entry name" value="P-loop containing nucleotide triphosphate hydrolases"/>
    <property type="match status" value="2"/>
</dbReference>
<dbReference type="InterPro" id="IPR003593">
    <property type="entry name" value="AAA+_ATPase"/>
</dbReference>
<feature type="transmembrane region" description="Helical" evidence="9">
    <location>
        <begin position="73"/>
        <end position="98"/>
    </location>
</feature>
<feature type="transmembrane region" description="Helical" evidence="9">
    <location>
        <begin position="133"/>
        <end position="154"/>
    </location>
</feature>
<dbReference type="SUPFAM" id="SSF90123">
    <property type="entry name" value="ABC transporter transmembrane region"/>
    <property type="match status" value="2"/>
</dbReference>
<evidence type="ECO:0000256" key="7">
    <source>
        <dbReference type="ARBA" id="ARBA00023136"/>
    </source>
</evidence>
<evidence type="ECO:0000256" key="3">
    <source>
        <dbReference type="ARBA" id="ARBA00022692"/>
    </source>
</evidence>
<dbReference type="InterPro" id="IPR027417">
    <property type="entry name" value="P-loop_NTPase"/>
</dbReference>
<dbReference type="InterPro" id="IPR036640">
    <property type="entry name" value="ABC1_TM_sf"/>
</dbReference>
<dbReference type="CDD" id="cd18577">
    <property type="entry name" value="ABC_6TM_Pgp_ABCB1_D1_like"/>
    <property type="match status" value="1"/>
</dbReference>
<dbReference type="EMBL" id="KL197746">
    <property type="protein sequence ID" value="KDQ51622.1"/>
    <property type="molecule type" value="Genomic_DNA"/>
</dbReference>
<evidence type="ECO:0000313" key="12">
    <source>
        <dbReference type="EMBL" id="KDQ51622.1"/>
    </source>
</evidence>
<evidence type="ECO:0000256" key="2">
    <source>
        <dbReference type="ARBA" id="ARBA00005580"/>
    </source>
</evidence>
<feature type="domain" description="ABC transmembrane type-1" evidence="11">
    <location>
        <begin position="921"/>
        <end position="1206"/>
    </location>
</feature>
<keyword evidence="5" id="KW-0067">ATP-binding</keyword>
<evidence type="ECO:0000259" key="10">
    <source>
        <dbReference type="PROSITE" id="PS50893"/>
    </source>
</evidence>
<dbReference type="Proteomes" id="UP000027265">
    <property type="component" value="Unassembled WGS sequence"/>
</dbReference>
<dbReference type="GO" id="GO:0005743">
    <property type="term" value="C:mitochondrial inner membrane"/>
    <property type="evidence" value="ECO:0007669"/>
    <property type="project" value="TreeGrafter"/>
</dbReference>
<feature type="transmembrane region" description="Helical" evidence="9">
    <location>
        <begin position="1063"/>
        <end position="1086"/>
    </location>
</feature>
<feature type="transmembrane region" description="Helical" evidence="9">
    <location>
        <begin position="323"/>
        <end position="344"/>
    </location>
</feature>
<evidence type="ECO:0000259" key="11">
    <source>
        <dbReference type="PROSITE" id="PS50929"/>
    </source>
</evidence>
<dbReference type="STRING" id="933084.A0A067PKR4"/>
<feature type="region of interest" description="Disordered" evidence="8">
    <location>
        <begin position="699"/>
        <end position="719"/>
    </location>
</feature>
<dbReference type="PANTHER" id="PTHR43394">
    <property type="entry name" value="ATP-DEPENDENT PERMEASE MDL1, MITOCHONDRIAL"/>
    <property type="match status" value="1"/>
</dbReference>
<organism evidence="12 13">
    <name type="scientific">Jaapia argillacea MUCL 33604</name>
    <dbReference type="NCBI Taxonomy" id="933084"/>
    <lineage>
        <taxon>Eukaryota</taxon>
        <taxon>Fungi</taxon>
        <taxon>Dikarya</taxon>
        <taxon>Basidiomycota</taxon>
        <taxon>Agaricomycotina</taxon>
        <taxon>Agaricomycetes</taxon>
        <taxon>Agaricomycetidae</taxon>
        <taxon>Jaapiales</taxon>
        <taxon>Jaapiaceae</taxon>
        <taxon>Jaapia</taxon>
    </lineage>
</organism>
<feature type="transmembrane region" description="Helical" evidence="9">
    <location>
        <begin position="244"/>
        <end position="267"/>
    </location>
</feature>
<feature type="transmembrane region" description="Helical" evidence="9">
    <location>
        <begin position="217"/>
        <end position="238"/>
    </location>
</feature>
<keyword evidence="4" id="KW-0547">Nucleotide-binding</keyword>
<proteinExistence type="inferred from homology"/>
<dbReference type="SMART" id="SM00382">
    <property type="entry name" value="AAA"/>
    <property type="match status" value="2"/>
</dbReference>
<dbReference type="Gene3D" id="1.20.1560.10">
    <property type="entry name" value="ABC transporter type 1, transmembrane domain"/>
    <property type="match status" value="3"/>
</dbReference>
<sequence>MRRPSGLAVDTTVSDIQEEMTPNDFNIYSPESKLDIQSTITLDALPSADPPHTYTPPKPSVGLLFSLVSRRDVYCLLLPALFSSLISGGIAPFMTYVIGQSFDAFAAFPLTPNPPESAKRALLNGVGLAAIELVALAVGALVLSSITSCLWIWVGERNVMRLRTRVYESVTQKEMIWFDTKLGSEGSVQSVAEGPVGAGGLMAQFAKETDEVRMASSLASGFFIQYFTTSLASLLLAFTRSYSLTLVILSAVPALILLQALSQSFVIPRLTLERQQTSIAATLVDRAISAISTVKAFNASHFELDAISEAVEKVRKAAKKCNLVFGISSGAGQFVMMGMFVQGFWFGSRLVREGKASAGDVMAVFWACLIATSNLQMCLPQLVVITKGQSAMASLVRLVEEPTEVKPTVRSSTTLLNTLPIAKRKPSMGLKRRPTQFRRIVPTRCTGEFSLQNVTFAYPSRPTIPVLNDVSLYLPANETTFIVGGSGSGKSTIAALLLRLYDPQQGCVQLDDQDIGFLDEGFMREHVACVSQGCILFDMTVHDNVAMGVASSSLGGGRRPEDVTREEVVEACRVALMYEFVRDLPDGYDTMLGSGGAGLSGGQKQRLAIARAKLRNPSVLVLDEATSALDATSRLLVFEAIKKWRGDKTTIVITHDLSQIEKQDFVYVLKDGSVVEQGFRYDLETNQDGEFKSLMEAQSGVGGLPPKSDEAEVDGDGGEREEVERILEEAEVGKGERRLTMGRPLTLGNWMFDAVADLTAVKGGALGGERRVSRFVPAEAFAPEPTSESRSRRPSSLYIPDIAPPLPSRTTVSRRLSLQFSPTSPKFGRRGSSVIVDREFEVEKVALEKSGIRAAESRVGGAEKKVRARWDGPREVEMVSVKVDEHKPEGEQAPVQAEAPLTFWALLRAVYPTIPNKPMLFFGLTICVISGAMTPIFSFLLSKLMFEVSIGATNVSTINAYGGIVLGVAALDGLFMGTKFIVMETLAMNWVTRVRKSCAELVLAQDKKYFDKPENSSVALMNILIKDGDDARTLIATVVAQCLVVCAMLGVGLIWALVRGWQFTLVGFAIAPVFVVTMAVQTNLVARFEFRNKRAREGVAKTYYDVISNIKGIRSMGFEGIFQRQFEETVEEALSTGVRGAFVEGCTYGVASALIYLSEALLFYVGAVLIARGTYTYLQMVETLNLMIFSVSLGSQLMSFTQRIAKSTQATRDFNRLMQLSYNTDESRGQLKPVVEGNVAFKNVSFSYPERPDVQILKNVSLELRPGECVAIVGGSGSGKSTIAALLQRLYEPQSGAITIGETDVRAMNVDYLRDHVAVVSQNPNLFDASISDNIAYGTSGLSKADIEFAAQAAHVHEFIHFLPKGYDTMLGENASLISGGQAQRIQIARALARPCKILILDECTSALDSHNQIAVLDTIRDAKVGRTTLMVTHKLPVMQMCDRILVVHDGAVVEDGSYYALMEKNGVFASLASAGEWSGE</sequence>
<dbReference type="FunCoup" id="A0A067PKR4">
    <property type="interactions" value="29"/>
</dbReference>
<evidence type="ECO:0000256" key="8">
    <source>
        <dbReference type="SAM" id="MobiDB-lite"/>
    </source>
</evidence>
<evidence type="ECO:0000256" key="5">
    <source>
        <dbReference type="ARBA" id="ARBA00022840"/>
    </source>
</evidence>
<feature type="domain" description="ABC transmembrane type-1" evidence="11">
    <location>
        <begin position="80"/>
        <end position="387"/>
    </location>
</feature>
<keyword evidence="3 9" id="KW-0812">Transmembrane</keyword>
<feature type="transmembrane region" description="Helical" evidence="9">
    <location>
        <begin position="920"/>
        <end position="941"/>
    </location>
</feature>
<keyword evidence="7 9" id="KW-0472">Membrane</keyword>
<keyword evidence="13" id="KW-1185">Reference proteome</keyword>
<feature type="domain" description="ABC transporter" evidence="10">
    <location>
        <begin position="1239"/>
        <end position="1475"/>
    </location>
</feature>
<dbReference type="PROSITE" id="PS50929">
    <property type="entry name" value="ABC_TM1F"/>
    <property type="match status" value="2"/>
</dbReference>
<gene>
    <name evidence="12" type="ORF">JAAARDRAFT_40847</name>
</gene>
<dbReference type="PROSITE" id="PS00211">
    <property type="entry name" value="ABC_TRANSPORTER_1"/>
    <property type="match status" value="1"/>
</dbReference>
<dbReference type="HOGENOM" id="CLU_000604_17_2_1"/>
<feature type="region of interest" description="Disordered" evidence="8">
    <location>
        <begin position="782"/>
        <end position="810"/>
    </location>
</feature>
<keyword evidence="6 9" id="KW-1133">Transmembrane helix</keyword>
<dbReference type="CDD" id="cd18578">
    <property type="entry name" value="ABC_6TM_Pgp_ABCB1_D2_like"/>
    <property type="match status" value="1"/>
</dbReference>
<dbReference type="GO" id="GO:0090374">
    <property type="term" value="P:oligopeptide export from mitochondrion"/>
    <property type="evidence" value="ECO:0007669"/>
    <property type="project" value="TreeGrafter"/>
</dbReference>